<dbReference type="InterPro" id="IPR038973">
    <property type="entry name" value="MutL/Mlh/Pms-like"/>
</dbReference>
<dbReference type="InterPro" id="IPR042120">
    <property type="entry name" value="MutL_C_dimsub"/>
</dbReference>
<dbReference type="SUPFAM" id="SSF118116">
    <property type="entry name" value="DNA mismatch repair protein MutL"/>
    <property type="match status" value="1"/>
</dbReference>
<reference evidence="3" key="1">
    <citation type="submission" date="2025-08" db="UniProtKB">
        <authorList>
            <consortium name="RefSeq"/>
        </authorList>
    </citation>
    <scope>IDENTIFICATION</scope>
    <source>
        <tissue evidence="3">Whole body pupa</tissue>
    </source>
</reference>
<proteinExistence type="predicted"/>
<dbReference type="InterPro" id="IPR037198">
    <property type="entry name" value="MutL_C_sf"/>
</dbReference>
<feature type="domain" description="MutL C-terminal dimerisation" evidence="1">
    <location>
        <begin position="167"/>
        <end position="312"/>
    </location>
</feature>
<organism evidence="2 3">
    <name type="scientific">Glossina fuscipes</name>
    <dbReference type="NCBI Taxonomy" id="7396"/>
    <lineage>
        <taxon>Eukaryota</taxon>
        <taxon>Metazoa</taxon>
        <taxon>Ecdysozoa</taxon>
        <taxon>Arthropoda</taxon>
        <taxon>Hexapoda</taxon>
        <taxon>Insecta</taxon>
        <taxon>Pterygota</taxon>
        <taxon>Neoptera</taxon>
        <taxon>Endopterygota</taxon>
        <taxon>Diptera</taxon>
        <taxon>Brachycera</taxon>
        <taxon>Muscomorpha</taxon>
        <taxon>Hippoboscoidea</taxon>
        <taxon>Glossinidae</taxon>
        <taxon>Glossina</taxon>
    </lineage>
</organism>
<protein>
    <submittedName>
        <fullName evidence="3">Mismatch repair endonuclease PMS2-like</fullName>
    </submittedName>
</protein>
<dbReference type="PANTHER" id="PTHR10073:SF52">
    <property type="entry name" value="MISMATCH REPAIR ENDONUCLEASE PMS2"/>
    <property type="match status" value="1"/>
</dbReference>
<dbReference type="SMART" id="SM00853">
    <property type="entry name" value="MutL_C"/>
    <property type="match status" value="1"/>
</dbReference>
<sequence length="335" mass="38260">MPTIILYTEDIKPSGEYDYKSDEEGDKTTHFDDMQLKQESNDENAYILQSFDELVQRADCKIFSPKRPVCNFDDQKSLSNSDISPANDVASKDDNAARSVIELDVSDSETKEHSNISSLFFVTLKEIEDSLKAEDALKSEKESRAKLERLHELQQEISKSSFALMDVVGQFNLGFIICKLDSDLFIIDQHATDEKYNFEMLLRTTHLQYQNLAIPQMLELTAVNEMTLIENLPVFEKNGFKFSINSNARPTKKVSLLGKLFSKNWEFAKEDIDKLIFMLQDAPEGTVCRSSRISAMFASRACRKSIMIGTALKKSTIKQLVQHMGEMEQPWVNFK</sequence>
<dbReference type="PANTHER" id="PTHR10073">
    <property type="entry name" value="DNA MISMATCH REPAIR PROTEIN MLH, PMS, MUTL"/>
    <property type="match status" value="1"/>
</dbReference>
<dbReference type="KEGG" id="gfs:119641450"/>
<dbReference type="GO" id="GO:0032389">
    <property type="term" value="C:MutLalpha complex"/>
    <property type="evidence" value="ECO:0007669"/>
    <property type="project" value="TreeGrafter"/>
</dbReference>
<name>A0A9C5ZK73_9MUSC</name>
<evidence type="ECO:0000259" key="1">
    <source>
        <dbReference type="SMART" id="SM00853"/>
    </source>
</evidence>
<dbReference type="Proteomes" id="UP000092443">
    <property type="component" value="Unplaced"/>
</dbReference>
<keyword evidence="2" id="KW-1185">Reference proteome</keyword>
<dbReference type="Pfam" id="PF08676">
    <property type="entry name" value="MutL_C"/>
    <property type="match status" value="1"/>
</dbReference>
<dbReference type="GO" id="GO:0016887">
    <property type="term" value="F:ATP hydrolysis activity"/>
    <property type="evidence" value="ECO:0007669"/>
    <property type="project" value="InterPro"/>
</dbReference>
<accession>A0A9C5ZK73</accession>
<gene>
    <name evidence="3" type="primary">LOC119641450</name>
</gene>
<dbReference type="AlphaFoldDB" id="A0A9C5ZK73"/>
<dbReference type="Gene3D" id="3.30.1540.20">
    <property type="entry name" value="MutL, C-terminal domain, dimerisation subdomain"/>
    <property type="match status" value="2"/>
</dbReference>
<dbReference type="GO" id="GO:0140664">
    <property type="term" value="F:ATP-dependent DNA damage sensor activity"/>
    <property type="evidence" value="ECO:0007669"/>
    <property type="project" value="InterPro"/>
</dbReference>
<dbReference type="InterPro" id="IPR014790">
    <property type="entry name" value="MutL_C"/>
</dbReference>
<dbReference type="GO" id="GO:0005524">
    <property type="term" value="F:ATP binding"/>
    <property type="evidence" value="ECO:0007669"/>
    <property type="project" value="InterPro"/>
</dbReference>
<dbReference type="GO" id="GO:0006298">
    <property type="term" value="P:mismatch repair"/>
    <property type="evidence" value="ECO:0007669"/>
    <property type="project" value="InterPro"/>
</dbReference>
<dbReference type="GeneID" id="119641450"/>
<evidence type="ECO:0000313" key="3">
    <source>
        <dbReference type="RefSeq" id="XP_037896067.1"/>
    </source>
</evidence>
<dbReference type="FunFam" id="3.30.1370.100:FF:000001">
    <property type="entry name" value="Mismatch repair endonuclease pms1, putative"/>
    <property type="match status" value="1"/>
</dbReference>
<evidence type="ECO:0000313" key="2">
    <source>
        <dbReference type="Proteomes" id="UP000092443"/>
    </source>
</evidence>
<dbReference type="RefSeq" id="XP_037896067.1">
    <property type="nucleotide sequence ID" value="XM_038040139.1"/>
</dbReference>